<comment type="caution">
    <text evidence="1">The sequence shown here is derived from an EMBL/GenBank/DDBJ whole genome shotgun (WGS) entry which is preliminary data.</text>
</comment>
<reference evidence="1 2" key="1">
    <citation type="journal article" date="2019" name="Int. J. Syst. Evol. Microbiol.">
        <title>The Global Catalogue of Microorganisms (GCM) 10K type strain sequencing project: providing services to taxonomists for standard genome sequencing and annotation.</title>
        <authorList>
            <consortium name="The Broad Institute Genomics Platform"/>
            <consortium name="The Broad Institute Genome Sequencing Center for Infectious Disease"/>
            <person name="Wu L."/>
            <person name="Ma J."/>
        </authorList>
    </citation>
    <scope>NUCLEOTIDE SEQUENCE [LARGE SCALE GENOMIC DNA]</scope>
    <source>
        <strain evidence="1 2">JCM 17504</strain>
    </source>
</reference>
<evidence type="ECO:0000313" key="2">
    <source>
        <dbReference type="Proteomes" id="UP001501729"/>
    </source>
</evidence>
<dbReference type="AlphaFoldDB" id="A0AAV3URG8"/>
<sequence>MKTETERAETLAGKFDVASPTEVSLSNHATDTGQSVEEVWEDISAWKSSRCQITLLERALTTDSGDAACQRTAV</sequence>
<name>A0AAV3URG8_9EURY</name>
<dbReference type="EMBL" id="BAABKX010000030">
    <property type="protein sequence ID" value="GAA5064637.1"/>
    <property type="molecule type" value="Genomic_DNA"/>
</dbReference>
<protein>
    <submittedName>
        <fullName evidence="1">Uncharacterized protein</fullName>
    </submittedName>
</protein>
<gene>
    <name evidence="1" type="ORF">GCM10025751_54480</name>
</gene>
<dbReference type="Proteomes" id="UP001501729">
    <property type="component" value="Unassembled WGS sequence"/>
</dbReference>
<evidence type="ECO:0000313" key="1">
    <source>
        <dbReference type="EMBL" id="GAA5064637.1"/>
    </source>
</evidence>
<dbReference type="GeneID" id="68617646"/>
<dbReference type="RefSeq" id="WP_227778941.1">
    <property type="nucleotide sequence ID" value="NZ_BAABKX010000030.1"/>
</dbReference>
<organism evidence="1 2">
    <name type="scientific">Haladaptatus pallidirubidus</name>
    <dbReference type="NCBI Taxonomy" id="1008152"/>
    <lineage>
        <taxon>Archaea</taxon>
        <taxon>Methanobacteriati</taxon>
        <taxon>Methanobacteriota</taxon>
        <taxon>Stenosarchaea group</taxon>
        <taxon>Halobacteria</taxon>
        <taxon>Halobacteriales</taxon>
        <taxon>Haladaptataceae</taxon>
        <taxon>Haladaptatus</taxon>
    </lineage>
</organism>
<keyword evidence="2" id="KW-1185">Reference proteome</keyword>
<proteinExistence type="predicted"/>
<accession>A0AAV3URG8</accession>